<dbReference type="EMBL" id="QKOD01000009">
    <property type="protein sequence ID" value="RNJ42656.1"/>
    <property type="molecule type" value="Genomic_DNA"/>
</dbReference>
<dbReference type="Proteomes" id="UP000275436">
    <property type="component" value="Unassembled WGS sequence"/>
</dbReference>
<proteinExistence type="predicted"/>
<evidence type="ECO:0000313" key="1">
    <source>
        <dbReference type="EMBL" id="RNJ42656.1"/>
    </source>
</evidence>
<name>A0A3M9X4Q0_9HYPH</name>
<evidence type="ECO:0000313" key="2">
    <source>
        <dbReference type="Proteomes" id="UP000275436"/>
    </source>
</evidence>
<sequence>MSLGEEPNAPQDENCNIRDLLAATERTQRDDFDVMAASARTAFISPKVEEALSALATLQERFGDD</sequence>
<reference evidence="1 2" key="1">
    <citation type="journal article" date="2018" name="Mol. Plant Microbe Interact.">
        <title>Taxonomically Different Co-Microsymbionts of a Relict Legume, Oxytropis popoviana, Have Complementary Sets of Symbiotic Genes and Together Increase the Efficiency of Plant Nodulation.</title>
        <authorList>
            <person name="Safronova V."/>
            <person name="Belimov A."/>
            <person name="Sazanova A."/>
            <person name="Chirak E."/>
            <person name="Verkhozina A."/>
            <person name="Kuznetsova I."/>
            <person name="Andronov E."/>
            <person name="Puhalsky J."/>
            <person name="Tikhonovich I."/>
        </authorList>
    </citation>
    <scope>NUCLEOTIDE SEQUENCE [LARGE SCALE GENOMIC DNA]</scope>
    <source>
        <strain evidence="1 2">Opo-235</strain>
    </source>
</reference>
<dbReference type="AlphaFoldDB" id="A0A3M9X4Q0"/>
<comment type="caution">
    <text evidence="1">The sequence shown here is derived from an EMBL/GenBank/DDBJ whole genome shotgun (WGS) entry which is preliminary data.</text>
</comment>
<protein>
    <submittedName>
        <fullName evidence="1">Uncharacterized protein</fullName>
    </submittedName>
</protein>
<organism evidence="1 2">
    <name type="scientific">Mesorhizobium japonicum</name>
    <dbReference type="NCBI Taxonomy" id="2066070"/>
    <lineage>
        <taxon>Bacteria</taxon>
        <taxon>Pseudomonadati</taxon>
        <taxon>Pseudomonadota</taxon>
        <taxon>Alphaproteobacteria</taxon>
        <taxon>Hyphomicrobiales</taxon>
        <taxon>Phyllobacteriaceae</taxon>
        <taxon>Mesorhizobium</taxon>
    </lineage>
</organism>
<gene>
    <name evidence="1" type="ORF">DNR46_26285</name>
</gene>
<accession>A0A3M9X4Q0</accession>